<evidence type="ECO:0000256" key="6">
    <source>
        <dbReference type="ARBA" id="ARBA00050652"/>
    </source>
</evidence>
<dbReference type="HAMAP" id="MF_00688">
    <property type="entry name" value="Leu_Phe_trans"/>
    <property type="match status" value="1"/>
</dbReference>
<evidence type="ECO:0000256" key="8">
    <source>
        <dbReference type="ARBA" id="ARBA00054043"/>
    </source>
</evidence>
<organism evidence="16 17">
    <name type="scientific">Endozoicomonas montiporae CL-33</name>
    <dbReference type="NCBI Taxonomy" id="570277"/>
    <lineage>
        <taxon>Bacteria</taxon>
        <taxon>Pseudomonadati</taxon>
        <taxon>Pseudomonadota</taxon>
        <taxon>Gammaproteobacteria</taxon>
        <taxon>Oceanospirillales</taxon>
        <taxon>Endozoicomonadaceae</taxon>
        <taxon>Endozoicomonas</taxon>
    </lineage>
</organism>
<keyword evidence="4 15" id="KW-0012">Acyltransferase</keyword>
<evidence type="ECO:0000256" key="10">
    <source>
        <dbReference type="ARBA" id="ARBA00066767"/>
    </source>
</evidence>
<comment type="similarity">
    <text evidence="9 15">Belongs to the L/F-transferase family.</text>
</comment>
<dbReference type="STRING" id="570277.EZMO1_2402"/>
<dbReference type="AlphaFoldDB" id="A0A142BCM1"/>
<evidence type="ECO:0000256" key="2">
    <source>
        <dbReference type="ARBA" id="ARBA00022490"/>
    </source>
</evidence>
<comment type="catalytic activity">
    <reaction evidence="6 15">
        <text>N-terminal L-arginyl-[protein] + L-leucyl-tRNA(Leu) = N-terminal L-leucyl-L-arginyl-[protein] + tRNA(Leu) + H(+)</text>
        <dbReference type="Rhea" id="RHEA:50416"/>
        <dbReference type="Rhea" id="RHEA-COMP:9613"/>
        <dbReference type="Rhea" id="RHEA-COMP:9622"/>
        <dbReference type="Rhea" id="RHEA-COMP:12672"/>
        <dbReference type="Rhea" id="RHEA-COMP:12673"/>
        <dbReference type="ChEBI" id="CHEBI:15378"/>
        <dbReference type="ChEBI" id="CHEBI:64719"/>
        <dbReference type="ChEBI" id="CHEBI:78442"/>
        <dbReference type="ChEBI" id="CHEBI:78494"/>
        <dbReference type="ChEBI" id="CHEBI:133044"/>
        <dbReference type="EC" id="2.3.2.6"/>
    </reaction>
</comment>
<dbReference type="GO" id="GO:0030163">
    <property type="term" value="P:protein catabolic process"/>
    <property type="evidence" value="ECO:0007669"/>
    <property type="project" value="UniProtKB-UniRule"/>
</dbReference>
<evidence type="ECO:0000313" key="17">
    <source>
        <dbReference type="Proteomes" id="UP000071065"/>
    </source>
</evidence>
<accession>A0A142BCM1</accession>
<comment type="function">
    <text evidence="8 15">Functions in the N-end rule pathway of protein degradation where it conjugates Leu, Phe and, less efficiently, Met from aminoacyl-tRNAs to the N-termini of proteins containing an N-terminal arginine or lysine.</text>
</comment>
<dbReference type="SUPFAM" id="SSF55729">
    <property type="entry name" value="Acyl-CoA N-acyltransferases (Nat)"/>
    <property type="match status" value="1"/>
</dbReference>
<evidence type="ECO:0000256" key="12">
    <source>
        <dbReference type="ARBA" id="ARBA00077136"/>
    </source>
</evidence>
<evidence type="ECO:0000256" key="7">
    <source>
        <dbReference type="ARBA" id="ARBA00051538"/>
    </source>
</evidence>
<evidence type="ECO:0000256" key="5">
    <source>
        <dbReference type="ARBA" id="ARBA00050607"/>
    </source>
</evidence>
<dbReference type="InterPro" id="IPR004616">
    <property type="entry name" value="Leu/Phe-tRNA_Trfase"/>
</dbReference>
<evidence type="ECO:0000256" key="11">
    <source>
        <dbReference type="ARBA" id="ARBA00074372"/>
    </source>
</evidence>
<dbReference type="Pfam" id="PF03588">
    <property type="entry name" value="Leu_Phe_trans"/>
    <property type="match status" value="1"/>
</dbReference>
<dbReference type="Proteomes" id="UP000071065">
    <property type="component" value="Chromosome"/>
</dbReference>
<dbReference type="EMBL" id="CP013251">
    <property type="protein sequence ID" value="AMO56497.1"/>
    <property type="molecule type" value="Genomic_DNA"/>
</dbReference>
<evidence type="ECO:0000256" key="14">
    <source>
        <dbReference type="ARBA" id="ARBA00083640"/>
    </source>
</evidence>
<gene>
    <name evidence="15 16" type="primary">aat</name>
    <name evidence="16" type="ORF">EZMO1_2402</name>
</gene>
<comment type="subcellular location">
    <subcellularLocation>
        <location evidence="1 15">Cytoplasm</location>
    </subcellularLocation>
</comment>
<dbReference type="InterPro" id="IPR042221">
    <property type="entry name" value="Leu/Phe-tRNA_Trfase_N"/>
</dbReference>
<keyword evidence="2 15" id="KW-0963">Cytoplasm</keyword>
<dbReference type="InterPro" id="IPR016181">
    <property type="entry name" value="Acyl_CoA_acyltransferase"/>
</dbReference>
<sequence>MLLNTIHLIVFKVQNFQSLCNIKLSMDIFLHQLNPVKADFPPVSEALEQPNGLLAFAGTLNTPTLLTAYQQGIFPWFNEGEPILWWSPDPRMIIRPESLHISRSMKKELRRHNYQITIDQNFSGVMHQCRVLREHAEGTWITNQMEAAYNQLHREGYAHSVEITDDGELVGGIYGLAMDRMFFGESMFSKKTNASKLAIIYLCRFLAEQGIKILDCQVPNPHLESLGAIRIPRHLFMKYLKRYCRSTESVANWN</sequence>
<evidence type="ECO:0000256" key="4">
    <source>
        <dbReference type="ARBA" id="ARBA00023315"/>
    </source>
</evidence>
<dbReference type="FunFam" id="3.30.70.3550:FF:000001">
    <property type="entry name" value="Leucyl/phenylalanyl-tRNA--protein transferase"/>
    <property type="match status" value="1"/>
</dbReference>
<comment type="catalytic activity">
    <reaction evidence="7 15">
        <text>N-terminal L-lysyl-[protein] + L-leucyl-tRNA(Leu) = N-terminal L-leucyl-L-lysyl-[protein] + tRNA(Leu) + H(+)</text>
        <dbReference type="Rhea" id="RHEA:12340"/>
        <dbReference type="Rhea" id="RHEA-COMP:9613"/>
        <dbReference type="Rhea" id="RHEA-COMP:9622"/>
        <dbReference type="Rhea" id="RHEA-COMP:12670"/>
        <dbReference type="Rhea" id="RHEA-COMP:12671"/>
        <dbReference type="ChEBI" id="CHEBI:15378"/>
        <dbReference type="ChEBI" id="CHEBI:65249"/>
        <dbReference type="ChEBI" id="CHEBI:78442"/>
        <dbReference type="ChEBI" id="CHEBI:78494"/>
        <dbReference type="ChEBI" id="CHEBI:133043"/>
        <dbReference type="EC" id="2.3.2.6"/>
    </reaction>
</comment>
<protein>
    <recommendedName>
        <fullName evidence="11 15">Leucyl/phenylalanyl-tRNA--protein transferase</fullName>
        <ecNumber evidence="10 15">2.3.2.6</ecNumber>
    </recommendedName>
    <alternativeName>
        <fullName evidence="12 15">L/F-transferase</fullName>
    </alternativeName>
    <alternativeName>
        <fullName evidence="13 15">Leucyltransferase</fullName>
    </alternativeName>
    <alternativeName>
        <fullName evidence="14 15">Phenyalanyltransferase</fullName>
    </alternativeName>
</protein>
<dbReference type="PATRIC" id="fig|570277.3.peg.2583"/>
<dbReference type="PANTHER" id="PTHR30098">
    <property type="entry name" value="LEUCYL/PHENYLALANYL-TRNA--PROTEIN TRANSFERASE"/>
    <property type="match status" value="1"/>
</dbReference>
<evidence type="ECO:0000256" key="13">
    <source>
        <dbReference type="ARBA" id="ARBA00077165"/>
    </source>
</evidence>
<dbReference type="NCBIfam" id="TIGR00667">
    <property type="entry name" value="aat"/>
    <property type="match status" value="1"/>
</dbReference>
<evidence type="ECO:0000256" key="3">
    <source>
        <dbReference type="ARBA" id="ARBA00022679"/>
    </source>
</evidence>
<dbReference type="KEGG" id="emp:EZMO1_2402"/>
<evidence type="ECO:0000313" key="16">
    <source>
        <dbReference type="EMBL" id="AMO56497.1"/>
    </source>
</evidence>
<dbReference type="Gene3D" id="3.30.70.3550">
    <property type="entry name" value="Leucyl/phenylalanyl-tRNA-protein transferase, N-terminal domain"/>
    <property type="match status" value="1"/>
</dbReference>
<reference evidence="16 17" key="1">
    <citation type="journal article" date="2016" name="Front. Microbiol.">
        <title>Genomic Insight into the Host-Endosymbiont Relationship of Endozoicomonas montiporae CL-33(T) with its Coral Host.</title>
        <authorList>
            <person name="Ding J.-Y."/>
            <person name="Shiu J.-H."/>
            <person name="Chen W.-M."/>
            <person name="Chiang Y.-R."/>
            <person name="Tang S.-L."/>
        </authorList>
    </citation>
    <scope>NUCLEOTIDE SEQUENCE [LARGE SCALE GENOMIC DNA]</scope>
    <source>
        <strain evidence="16 17">CL-33</strain>
    </source>
</reference>
<comment type="catalytic activity">
    <reaction evidence="5 15">
        <text>L-phenylalanyl-tRNA(Phe) + an N-terminal L-alpha-aminoacyl-[protein] = an N-terminal L-phenylalanyl-L-alpha-aminoacyl-[protein] + tRNA(Phe)</text>
        <dbReference type="Rhea" id="RHEA:43632"/>
        <dbReference type="Rhea" id="RHEA-COMP:9668"/>
        <dbReference type="Rhea" id="RHEA-COMP:9699"/>
        <dbReference type="Rhea" id="RHEA-COMP:10636"/>
        <dbReference type="Rhea" id="RHEA-COMP:10637"/>
        <dbReference type="ChEBI" id="CHEBI:78442"/>
        <dbReference type="ChEBI" id="CHEBI:78531"/>
        <dbReference type="ChEBI" id="CHEBI:78597"/>
        <dbReference type="ChEBI" id="CHEBI:83561"/>
        <dbReference type="EC" id="2.3.2.6"/>
    </reaction>
</comment>
<dbReference type="GO" id="GO:0005737">
    <property type="term" value="C:cytoplasm"/>
    <property type="evidence" value="ECO:0007669"/>
    <property type="project" value="UniProtKB-SubCell"/>
</dbReference>
<name>A0A142BCM1_9GAMM</name>
<dbReference type="PANTHER" id="PTHR30098:SF2">
    <property type="entry name" value="LEUCYL_PHENYLALANYL-TRNA--PROTEIN TRANSFERASE"/>
    <property type="match status" value="1"/>
</dbReference>
<dbReference type="Gene3D" id="3.40.630.70">
    <property type="entry name" value="Leucyl/phenylalanyl-tRNA-protein transferase, C-terminal domain"/>
    <property type="match status" value="1"/>
</dbReference>
<evidence type="ECO:0000256" key="1">
    <source>
        <dbReference type="ARBA" id="ARBA00004496"/>
    </source>
</evidence>
<dbReference type="InterPro" id="IPR042203">
    <property type="entry name" value="Leu/Phe-tRNA_Trfase_C"/>
</dbReference>
<dbReference type="EC" id="2.3.2.6" evidence="10 15"/>
<evidence type="ECO:0000256" key="15">
    <source>
        <dbReference type="HAMAP-Rule" id="MF_00688"/>
    </source>
</evidence>
<evidence type="ECO:0000256" key="9">
    <source>
        <dbReference type="ARBA" id="ARBA00061535"/>
    </source>
</evidence>
<proteinExistence type="inferred from homology"/>
<dbReference type="GO" id="GO:0008914">
    <property type="term" value="F:leucyl-tRNA--protein transferase activity"/>
    <property type="evidence" value="ECO:0007669"/>
    <property type="project" value="UniProtKB-UniRule"/>
</dbReference>
<keyword evidence="3 15" id="KW-0808">Transferase</keyword>